<dbReference type="InterPro" id="IPR009057">
    <property type="entry name" value="Homeodomain-like_sf"/>
</dbReference>
<proteinExistence type="predicted"/>
<comment type="caution">
    <text evidence="1">The sequence shown here is derived from an EMBL/GenBank/DDBJ whole genome shotgun (WGS) entry which is preliminary data.</text>
</comment>
<name>A0ABM8Y0I3_9BURK</name>
<dbReference type="Proteomes" id="UP000701702">
    <property type="component" value="Unassembled WGS sequence"/>
</dbReference>
<dbReference type="EMBL" id="CAJZAF010000049">
    <property type="protein sequence ID" value="CAG9186229.1"/>
    <property type="molecule type" value="Genomic_DNA"/>
</dbReference>
<sequence>MSEGKKRKVHTAEFKAKVGLEAVRGVKTISEIAQTYGVHPVLVGQWKKEILERAGALFEIKRGPKPAEDKSGEDRLYGEIGRLKMEVDWLKKKLGE</sequence>
<organism evidence="1 2">
    <name type="scientific">Cupriavidus pinatubonensis</name>
    <dbReference type="NCBI Taxonomy" id="248026"/>
    <lineage>
        <taxon>Bacteria</taxon>
        <taxon>Pseudomonadati</taxon>
        <taxon>Pseudomonadota</taxon>
        <taxon>Betaproteobacteria</taxon>
        <taxon>Burkholderiales</taxon>
        <taxon>Burkholderiaceae</taxon>
        <taxon>Cupriavidus</taxon>
    </lineage>
</organism>
<keyword evidence="2" id="KW-1185">Reference proteome</keyword>
<evidence type="ECO:0000313" key="2">
    <source>
        <dbReference type="Proteomes" id="UP000701702"/>
    </source>
</evidence>
<protein>
    <submittedName>
        <fullName evidence="1">IS3 family transposase ISPpu29</fullName>
    </submittedName>
</protein>
<gene>
    <name evidence="1" type="ORF">LMG23994_06116</name>
</gene>
<dbReference type="SUPFAM" id="SSF46689">
    <property type="entry name" value="Homeodomain-like"/>
    <property type="match status" value="1"/>
</dbReference>
<reference evidence="1 2" key="1">
    <citation type="submission" date="2021-08" db="EMBL/GenBank/DDBJ databases">
        <authorList>
            <person name="Peeters C."/>
        </authorList>
    </citation>
    <scope>NUCLEOTIDE SEQUENCE [LARGE SCALE GENOMIC DNA]</scope>
    <source>
        <strain evidence="1 2">LMG 23994</strain>
    </source>
</reference>
<evidence type="ECO:0000313" key="1">
    <source>
        <dbReference type="EMBL" id="CAG9186229.1"/>
    </source>
</evidence>
<accession>A0ABM8Y0I3</accession>